<sequence>MFTQQRKDRAARIYLERRTKIFEWIKDCFEKNNEPINNHTDDIIELVADGTILCRLINIYFPNSIENIVYPTNKFFYHRIQNISEFIRQCQIIKVPIVFQTLDLFENKNPARVVACLYCLIEMLDDKLAKRRLKRKQEFTLEEMARAHLELEVDGNATDMAPISEYLIESLPSDIINGQPTIQLQVSSSNAYESNNLSILDTSHTRTTVINTPKLLSSAPSPLFTPLASSSTSSGTDIGHDQFDLSMTASTPLATPKSTSTSNGSNNERLFDKNEMSTMTAIKTAAVLTSPVRRSSSSFSSSLLDNHLNHSIMSPFKQNTHNHSSSSSSSTTVASPYKPLYPSLMKLNDINNHQTSNLNIYSNNNNNNNSYNSSSSSSNNHYHSTYNNNNNNSNNNSFKTSTSYQPIVQNTNIKHTKPIIKNKKNNSNQSSIKTILKTLMFIILYLILVMIWMILFVENHDKLNSYRQPQQQQQQQQQILYLLQINNNNFVCAYAYADAESSSERPINQPLLSPITLDYNPKSIPLTPGCTLDSMNESSLSTNRVFSPSLAVSFHLNEYGQIILGYRGFNVFTTPKFAERTDYHLLMKNDSNLCVVASGTDYWCSNSQKLGGRYFTVLQEGAYNRDWGIVILNDDFQMVWGRFGEQRGFRVSLIPGSYLDSKSSNNKLSVGQFITNGRDYFTVTEEGFGAMILGNPFTSGKERRVILTHPVGSTRYRYTLNLENGTLVLYTNDTRYQPFVQKYWVGGGRYLQLPIPRDVDCSSDWAMVSRNELGKVLYGFFNNPLESQDENSYLSESKNGDWDGQRPLRSNFLIAEVWPNVTRERTLRTERRAFCSFNMRCAKYYGYPDVIWSADEFVKADVTIAKIKRSWTYDGRFTVEFQITGFDHRGDYNHTMYMSPLIADRIPPKSSAFVLLSSMPEAVVMECLNFYFVGTIKGCTYRSVDWVTHFITNIIKYDVKKLVSDQESLNLPPKITNNNVKTIFIYFNIMDHYAYIINQPLIAPITLDYNSERIPLTPKCYLDAKSSKNYLNMMEGLTPNQAVDFYFNKNGQIYLWFRGEARYISPKLPIGGNYKLVMKNDSNLCIVSDRTDHWCSNSQGLGGRYFTVLQEGAYNRDWGFVILNEEFQMVWGMFGEQRGFRVSLIPGSYLDAKSKRNHLKVGQFITNGKQTSKTPNSPDFDYILNFEDGTMVLYTNDSSRQPFADRWSVGGGRYLQIPTLRDLSCGDWAIVNRAENGKVIWGYFSHPLNGDKNNFISQEVDNGEWDGKRPFQSNFLISQVWPNTTSQTDERSLKFCSFNIRCNKYYGYPDVIWSADRNIIFNFHIEKMVTSWDYSGSFIVQFNIHFLDALDPYDVLYRSPLVATNTSAKQHAIVLLTSLPEAVVMDCSPTRFSGNIRGCEYRSGISFTTF</sequence>
<proteinExistence type="predicted"/>
<dbReference type="Gene3D" id="1.10.418.10">
    <property type="entry name" value="Calponin-like domain"/>
    <property type="match status" value="1"/>
</dbReference>
<comment type="caution">
    <text evidence="4">The sequence shown here is derived from an EMBL/GenBank/DDBJ whole genome shotgun (WGS) entry which is preliminary data.</text>
</comment>
<keyword evidence="2" id="KW-0812">Transmembrane</keyword>
<dbReference type="CDD" id="cd00014">
    <property type="entry name" value="CH_SF"/>
    <property type="match status" value="1"/>
</dbReference>
<keyword evidence="2" id="KW-1133">Transmembrane helix</keyword>
<reference evidence="4 5" key="1">
    <citation type="journal article" date="2011" name="Genome Res.">
        <title>Phylogeny-wide analysis of social amoeba genomes highlights ancient origins for complex intercellular communication.</title>
        <authorList>
            <person name="Heidel A.J."/>
            <person name="Lawal H.M."/>
            <person name="Felder M."/>
            <person name="Schilde C."/>
            <person name="Helps N.R."/>
            <person name="Tunggal B."/>
            <person name="Rivero F."/>
            <person name="John U."/>
            <person name="Schleicher M."/>
            <person name="Eichinger L."/>
            <person name="Platzer M."/>
            <person name="Noegel A.A."/>
            <person name="Schaap P."/>
            <person name="Gloeckner G."/>
        </authorList>
    </citation>
    <scope>NUCLEOTIDE SEQUENCE [LARGE SCALE GENOMIC DNA]</scope>
    <source>
        <strain evidence="5">ATCC 26659 / Pp 5 / PN500</strain>
    </source>
</reference>
<keyword evidence="5" id="KW-1185">Reference proteome</keyword>
<dbReference type="InterPro" id="IPR036872">
    <property type="entry name" value="CH_dom_sf"/>
</dbReference>
<feature type="compositionally biased region" description="Low complexity" evidence="1">
    <location>
        <begin position="356"/>
        <end position="397"/>
    </location>
</feature>
<dbReference type="STRING" id="670386.D3BE53"/>
<dbReference type="GeneID" id="31362487"/>
<dbReference type="InterPro" id="IPR036426">
    <property type="entry name" value="Bulb-type_lectin_dom_sf"/>
</dbReference>
<dbReference type="InterPro" id="IPR001715">
    <property type="entry name" value="CH_dom"/>
</dbReference>
<feature type="domain" description="Calponin-homology (CH)" evidence="3">
    <location>
        <begin position="15"/>
        <end position="125"/>
    </location>
</feature>
<dbReference type="GO" id="GO:0015629">
    <property type="term" value="C:actin cytoskeleton"/>
    <property type="evidence" value="ECO:0007669"/>
    <property type="project" value="TreeGrafter"/>
</dbReference>
<feature type="region of interest" description="Disordered" evidence="1">
    <location>
        <begin position="356"/>
        <end position="402"/>
    </location>
</feature>
<feature type="transmembrane region" description="Helical" evidence="2">
    <location>
        <begin position="434"/>
        <end position="457"/>
    </location>
</feature>
<dbReference type="PANTHER" id="PTHR47385:SF21">
    <property type="entry name" value="CALPONIN-HOMOLOGY (CH) DOMAIN-CONTAINING PROTEIN"/>
    <property type="match status" value="1"/>
</dbReference>
<gene>
    <name evidence="4" type="ORF">PPL_07006</name>
</gene>
<evidence type="ECO:0000256" key="2">
    <source>
        <dbReference type="SAM" id="Phobius"/>
    </source>
</evidence>
<dbReference type="InParanoid" id="D3BE53"/>
<dbReference type="EMBL" id="ADBJ01000031">
    <property type="protein sequence ID" value="EFA80184.1"/>
    <property type="molecule type" value="Genomic_DNA"/>
</dbReference>
<evidence type="ECO:0000313" key="5">
    <source>
        <dbReference type="Proteomes" id="UP000001396"/>
    </source>
</evidence>
<dbReference type="Pfam" id="PF00307">
    <property type="entry name" value="CH"/>
    <property type="match status" value="1"/>
</dbReference>
<feature type="compositionally biased region" description="Polar residues" evidence="1">
    <location>
        <begin position="250"/>
        <end position="268"/>
    </location>
</feature>
<evidence type="ECO:0000313" key="4">
    <source>
        <dbReference type="EMBL" id="EFA80184.1"/>
    </source>
</evidence>
<dbReference type="SMART" id="SM00033">
    <property type="entry name" value="CH"/>
    <property type="match status" value="1"/>
</dbReference>
<feature type="region of interest" description="Disordered" evidence="1">
    <location>
        <begin position="314"/>
        <end position="334"/>
    </location>
</feature>
<dbReference type="RefSeq" id="XP_020432304.1">
    <property type="nucleotide sequence ID" value="XM_020577856.1"/>
</dbReference>
<evidence type="ECO:0000259" key="3">
    <source>
        <dbReference type="PROSITE" id="PS50021"/>
    </source>
</evidence>
<evidence type="ECO:0000256" key="1">
    <source>
        <dbReference type="SAM" id="MobiDB-lite"/>
    </source>
</evidence>
<name>D3BE53_HETP5</name>
<keyword evidence="2" id="KW-0472">Membrane</keyword>
<dbReference type="PROSITE" id="PS50021">
    <property type="entry name" value="CH"/>
    <property type="match status" value="1"/>
</dbReference>
<feature type="region of interest" description="Disordered" evidence="1">
    <location>
        <begin position="250"/>
        <end position="271"/>
    </location>
</feature>
<dbReference type="Gene3D" id="2.90.10.10">
    <property type="entry name" value="Bulb-type lectin domain"/>
    <property type="match status" value="2"/>
</dbReference>
<protein>
    <recommendedName>
        <fullName evidence="3">Calponin-homology (CH) domain-containing protein</fullName>
    </recommendedName>
</protein>
<dbReference type="GO" id="GO:0051015">
    <property type="term" value="F:actin filament binding"/>
    <property type="evidence" value="ECO:0007669"/>
    <property type="project" value="TreeGrafter"/>
</dbReference>
<feature type="compositionally biased region" description="Polar residues" evidence="1">
    <location>
        <begin position="314"/>
        <end position="323"/>
    </location>
</feature>
<dbReference type="SUPFAM" id="SSF47576">
    <property type="entry name" value="Calponin-homology domain, CH-domain"/>
    <property type="match status" value="1"/>
</dbReference>
<dbReference type="Proteomes" id="UP000001396">
    <property type="component" value="Unassembled WGS sequence"/>
</dbReference>
<dbReference type="SUPFAM" id="SSF51110">
    <property type="entry name" value="alpha-D-mannose-specific plant lectins"/>
    <property type="match status" value="2"/>
</dbReference>
<dbReference type="PANTHER" id="PTHR47385">
    <property type="entry name" value="CALPONIN"/>
    <property type="match status" value="1"/>
</dbReference>
<dbReference type="GO" id="GO:0007015">
    <property type="term" value="P:actin filament organization"/>
    <property type="evidence" value="ECO:0007669"/>
    <property type="project" value="TreeGrafter"/>
</dbReference>
<dbReference type="InterPro" id="IPR050606">
    <property type="entry name" value="Calponin-like"/>
</dbReference>
<organism evidence="4 5">
    <name type="scientific">Heterostelium pallidum (strain ATCC 26659 / Pp 5 / PN500)</name>
    <name type="common">Cellular slime mold</name>
    <name type="synonym">Polysphondylium pallidum</name>
    <dbReference type="NCBI Taxonomy" id="670386"/>
    <lineage>
        <taxon>Eukaryota</taxon>
        <taxon>Amoebozoa</taxon>
        <taxon>Evosea</taxon>
        <taxon>Eumycetozoa</taxon>
        <taxon>Dictyostelia</taxon>
        <taxon>Acytosteliales</taxon>
        <taxon>Acytosteliaceae</taxon>
        <taxon>Heterostelium</taxon>
    </lineage>
</organism>
<accession>D3BE53</accession>